<evidence type="ECO:0000313" key="2">
    <source>
        <dbReference type="Proteomes" id="UP000656042"/>
    </source>
</evidence>
<dbReference type="EMBL" id="BMMX01000064">
    <property type="protein sequence ID" value="GGL18958.1"/>
    <property type="molecule type" value="Genomic_DNA"/>
</dbReference>
<protein>
    <submittedName>
        <fullName evidence="1">Uncharacterized protein</fullName>
    </submittedName>
</protein>
<organism evidence="1 2">
    <name type="scientific">Mangrovihabitans endophyticus</name>
    <dbReference type="NCBI Taxonomy" id="1751298"/>
    <lineage>
        <taxon>Bacteria</taxon>
        <taxon>Bacillati</taxon>
        <taxon>Actinomycetota</taxon>
        <taxon>Actinomycetes</taxon>
        <taxon>Micromonosporales</taxon>
        <taxon>Micromonosporaceae</taxon>
        <taxon>Mangrovihabitans</taxon>
    </lineage>
</organism>
<dbReference type="Proteomes" id="UP000656042">
    <property type="component" value="Unassembled WGS sequence"/>
</dbReference>
<keyword evidence="2" id="KW-1185">Reference proteome</keyword>
<name>A0A8J3C5R0_9ACTN</name>
<comment type="caution">
    <text evidence="1">The sequence shown here is derived from an EMBL/GenBank/DDBJ whole genome shotgun (WGS) entry which is preliminary data.</text>
</comment>
<dbReference type="Gene3D" id="1.25.40.10">
    <property type="entry name" value="Tetratricopeptide repeat domain"/>
    <property type="match status" value="1"/>
</dbReference>
<proteinExistence type="predicted"/>
<accession>A0A8J3C5R0</accession>
<gene>
    <name evidence="1" type="ORF">GCM10012284_61920</name>
</gene>
<sequence>MVANWERRGSAARLRTETQQLLDTNVSRAADDVRRRFAAALAEMKTGADAAPGSGTGCAPTVLDGDALLRRDILKMVATYMVARPFSSAADRGPGRGPLQVEEWRETADEYGRSYLQADRHELTAELRADLDLIHEVLAALPDESVEARGLSAAAGRLFALTAMACTDLGCAREARHMWRLARRFTDHAGDKAARQWVRGHECTTGIYQGRPLSTVLELAEKGLAIDGDWPCAGRAELLGGKAECLALQGRTAEAISTLHEAERTFEMLPSRVATDVESIYGWPAHRLCHAKSFVYSTTGQTAKAYAAQDDALSVYPRARLISRAQIELHRAECLIRDGDIGDGIRQAVTALGVLPGGRRRRFVLEVAAKVSEAIPDKERRRPDALDFRDQLAASGKQELSSGVPV</sequence>
<dbReference type="InterPro" id="IPR011990">
    <property type="entry name" value="TPR-like_helical_dom_sf"/>
</dbReference>
<dbReference type="AlphaFoldDB" id="A0A8J3C5R0"/>
<reference evidence="1" key="1">
    <citation type="journal article" date="2014" name="Int. J. Syst. Evol. Microbiol.">
        <title>Complete genome sequence of Corynebacterium casei LMG S-19264T (=DSM 44701T), isolated from a smear-ripened cheese.</title>
        <authorList>
            <consortium name="US DOE Joint Genome Institute (JGI-PGF)"/>
            <person name="Walter F."/>
            <person name="Albersmeier A."/>
            <person name="Kalinowski J."/>
            <person name="Ruckert C."/>
        </authorList>
    </citation>
    <scope>NUCLEOTIDE SEQUENCE</scope>
    <source>
        <strain evidence="1">CGMCC 4.7299</strain>
    </source>
</reference>
<dbReference type="SUPFAM" id="SSF48452">
    <property type="entry name" value="TPR-like"/>
    <property type="match status" value="1"/>
</dbReference>
<reference evidence="1" key="2">
    <citation type="submission" date="2020-09" db="EMBL/GenBank/DDBJ databases">
        <authorList>
            <person name="Sun Q."/>
            <person name="Zhou Y."/>
        </authorList>
    </citation>
    <scope>NUCLEOTIDE SEQUENCE</scope>
    <source>
        <strain evidence="1">CGMCC 4.7299</strain>
    </source>
</reference>
<evidence type="ECO:0000313" key="1">
    <source>
        <dbReference type="EMBL" id="GGL18958.1"/>
    </source>
</evidence>